<sequence length="236" mass="25639">MAPREPSIGDYAAIGDCRTLALVSRFGGIDWCCVPDFSSPSVFGALLDRALRLHEIQSLPIDVEHLRRECEAIRADIEARAWDESLGSYAGFYGSQAPDASLLLIPRMGYLDPRDPRMLATTARIRQELSAGGLLYRFPPGRQYDGVEGGEHLFAICSFWLVDCLARQGSLDEAQALYERLLSLRTPAGLYAEELDSRTGAAVGNFPQAFSHVGSITAALSLQSARDAAGLRSTTA</sequence>
<dbReference type="RefSeq" id="WP_135251392.1">
    <property type="nucleotide sequence ID" value="NZ_SMLK01000008.1"/>
</dbReference>
<accession>A0A4Z0BFF5</accession>
<dbReference type="InterPro" id="IPR012341">
    <property type="entry name" value="6hp_glycosidase-like_sf"/>
</dbReference>
<feature type="domain" description="GH15-like" evidence="1">
    <location>
        <begin position="53"/>
        <end position="219"/>
    </location>
</feature>
<dbReference type="InterPro" id="IPR011613">
    <property type="entry name" value="GH15-like"/>
</dbReference>
<dbReference type="Gene3D" id="1.50.10.10">
    <property type="match status" value="1"/>
</dbReference>
<protein>
    <recommendedName>
        <fullName evidence="1">GH15-like domain-containing protein</fullName>
    </recommendedName>
</protein>
<organism evidence="2 3">
    <name type="scientific">Ramlibacter humi</name>
    <dbReference type="NCBI Taxonomy" id="2530451"/>
    <lineage>
        <taxon>Bacteria</taxon>
        <taxon>Pseudomonadati</taxon>
        <taxon>Pseudomonadota</taxon>
        <taxon>Betaproteobacteria</taxon>
        <taxon>Burkholderiales</taxon>
        <taxon>Comamonadaceae</taxon>
        <taxon>Ramlibacter</taxon>
    </lineage>
</organism>
<dbReference type="Pfam" id="PF00723">
    <property type="entry name" value="Glyco_hydro_15"/>
    <property type="match status" value="1"/>
</dbReference>
<reference evidence="2 3" key="1">
    <citation type="submission" date="2019-03" db="EMBL/GenBank/DDBJ databases">
        <title>Ramlibacter sp. 18x22-1, whole genome shotgun sequence.</title>
        <authorList>
            <person name="Zhang X."/>
            <person name="Feng G."/>
            <person name="Zhu H."/>
        </authorList>
    </citation>
    <scope>NUCLEOTIDE SEQUENCE [LARGE SCALE GENOMIC DNA]</scope>
    <source>
        <strain evidence="2 3">18x22-1</strain>
    </source>
</reference>
<dbReference type="PANTHER" id="PTHR31616:SF0">
    <property type="entry name" value="GLUCAN 1,4-ALPHA-GLUCOSIDASE"/>
    <property type="match status" value="1"/>
</dbReference>
<evidence type="ECO:0000313" key="3">
    <source>
        <dbReference type="Proteomes" id="UP000297839"/>
    </source>
</evidence>
<dbReference type="PANTHER" id="PTHR31616">
    <property type="entry name" value="TREHALASE"/>
    <property type="match status" value="1"/>
</dbReference>
<dbReference type="EMBL" id="SMLK01000008">
    <property type="protein sequence ID" value="TFY97193.1"/>
    <property type="molecule type" value="Genomic_DNA"/>
</dbReference>
<dbReference type="SUPFAM" id="SSF48208">
    <property type="entry name" value="Six-hairpin glycosidases"/>
    <property type="match status" value="1"/>
</dbReference>
<comment type="caution">
    <text evidence="2">The sequence shown here is derived from an EMBL/GenBank/DDBJ whole genome shotgun (WGS) entry which is preliminary data.</text>
</comment>
<dbReference type="AlphaFoldDB" id="A0A4Z0BFF5"/>
<dbReference type="GO" id="GO:0004553">
    <property type="term" value="F:hydrolase activity, hydrolyzing O-glycosyl compounds"/>
    <property type="evidence" value="ECO:0007669"/>
    <property type="project" value="TreeGrafter"/>
</dbReference>
<dbReference type="OrthoDB" id="3902805at2"/>
<evidence type="ECO:0000313" key="2">
    <source>
        <dbReference type="EMBL" id="TFY97193.1"/>
    </source>
</evidence>
<keyword evidence="3" id="KW-1185">Reference proteome</keyword>
<dbReference type="GO" id="GO:0005975">
    <property type="term" value="P:carbohydrate metabolic process"/>
    <property type="evidence" value="ECO:0007669"/>
    <property type="project" value="InterPro"/>
</dbReference>
<name>A0A4Z0BFF5_9BURK</name>
<dbReference type="InterPro" id="IPR008928">
    <property type="entry name" value="6-hairpin_glycosidase_sf"/>
</dbReference>
<evidence type="ECO:0000259" key="1">
    <source>
        <dbReference type="Pfam" id="PF00723"/>
    </source>
</evidence>
<gene>
    <name evidence="2" type="ORF">EZ216_19125</name>
</gene>
<proteinExistence type="predicted"/>
<dbReference type="Proteomes" id="UP000297839">
    <property type="component" value="Unassembled WGS sequence"/>
</dbReference>